<dbReference type="AlphaFoldDB" id="F9W712"/>
<organism evidence="2 3">
    <name type="scientific">Trypanosoma congolense (strain IL3000)</name>
    <dbReference type="NCBI Taxonomy" id="1068625"/>
    <lineage>
        <taxon>Eukaryota</taxon>
        <taxon>Discoba</taxon>
        <taxon>Euglenozoa</taxon>
        <taxon>Kinetoplastea</taxon>
        <taxon>Metakinetoplastina</taxon>
        <taxon>Trypanosomatida</taxon>
        <taxon>Trypanosomatidae</taxon>
        <taxon>Trypanosoma</taxon>
        <taxon>Nannomonas</taxon>
    </lineage>
</organism>
<comment type="caution">
    <text evidence="2">The sequence shown here is derived from an EMBL/GenBank/DDBJ whole genome shotgun (WGS) entry which is preliminary data.</text>
</comment>
<accession>F9W712</accession>
<evidence type="ECO:0000313" key="2">
    <source>
        <dbReference type="EMBL" id="CCD12970.1"/>
    </source>
</evidence>
<name>F9W712_TRYCI</name>
<reference evidence="2 3" key="2">
    <citation type="journal article" date="2012" name="Proc. Natl. Acad. Sci. U.S.A.">
        <title>Antigenic diversity is generated by distinct evolutionary mechanisms in African trypanosome species.</title>
        <authorList>
            <person name="Jackson A.P."/>
            <person name="Berry A."/>
            <person name="Aslett M."/>
            <person name="Allison H.C."/>
            <person name="Burton P."/>
            <person name="Vavrova-Anderson J."/>
            <person name="Brown R."/>
            <person name="Browne H."/>
            <person name="Corton N."/>
            <person name="Hauser H."/>
            <person name="Gamble J."/>
            <person name="Gilderthorp R."/>
            <person name="Marcello L."/>
            <person name="McQuillan J."/>
            <person name="Otto T.D."/>
            <person name="Quail M.A."/>
            <person name="Sanders M.J."/>
            <person name="van Tonder A."/>
            <person name="Ginger M.L."/>
            <person name="Field M.C."/>
            <person name="Barry J.D."/>
            <person name="Hertz-Fowler C."/>
            <person name="Berriman M."/>
        </authorList>
    </citation>
    <scope>NUCLEOTIDE SEQUENCE [LARGE SCALE GENOMIC DNA]</scope>
    <source>
        <strain evidence="2 3">IL3000</strain>
    </source>
</reference>
<feature type="region of interest" description="Disordered" evidence="1">
    <location>
        <begin position="104"/>
        <end position="144"/>
    </location>
</feature>
<protein>
    <submittedName>
        <fullName evidence="2">Uncharacterized protein</fullName>
    </submittedName>
</protein>
<gene>
    <name evidence="2" type="ORF">TCIL3000_0_37890</name>
</gene>
<sequence length="144" mass="16336">MIIIIKQWDEVTRFRISAQESGTYRLCAHSLIEVCTCNAGRDMGNQYNPASHCVRQLLSPVMRAPLVKLHPLNAHTTRAFCAEKKNTPKTSSCPHSISYRVQAVPSLSGSNSIQKNEKMHKTTHRSVKRGEDYDKTQGEYQRYA</sequence>
<reference evidence="3" key="1">
    <citation type="submission" date="2011-07" db="EMBL/GenBank/DDBJ databases">
        <title>Divergent evolution of antigenic variation in African trypanosomes.</title>
        <authorList>
            <person name="Jackson A.P."/>
            <person name="Berry A."/>
            <person name="Allison H.C."/>
            <person name="Burton P."/>
            <person name="Anderson J."/>
            <person name="Aslett M."/>
            <person name="Brown R."/>
            <person name="Corton N."/>
            <person name="Harris D."/>
            <person name="Hauser H."/>
            <person name="Gamble J."/>
            <person name="Gilderthorp R."/>
            <person name="McQuillan J."/>
            <person name="Quail M.A."/>
            <person name="Sanders M."/>
            <person name="Van Tonder A."/>
            <person name="Ginger M.L."/>
            <person name="Donelson J.E."/>
            <person name="Field M.C."/>
            <person name="Barry J.D."/>
            <person name="Berriman M."/>
            <person name="Hertz-Fowler C."/>
        </authorList>
    </citation>
    <scope>NUCLEOTIDE SEQUENCE [LARGE SCALE GENOMIC DNA]</scope>
    <source>
        <strain evidence="3">IL3000</strain>
    </source>
</reference>
<evidence type="ECO:0000256" key="1">
    <source>
        <dbReference type="SAM" id="MobiDB-lite"/>
    </source>
</evidence>
<keyword evidence="3" id="KW-1185">Reference proteome</keyword>
<proteinExistence type="predicted"/>
<dbReference type="EMBL" id="CAEQ01000960">
    <property type="protein sequence ID" value="CCD12970.1"/>
    <property type="molecule type" value="Genomic_DNA"/>
</dbReference>
<evidence type="ECO:0000313" key="3">
    <source>
        <dbReference type="Proteomes" id="UP000000702"/>
    </source>
</evidence>
<dbReference type="Proteomes" id="UP000000702">
    <property type="component" value="Unassembled WGS sequence"/>
</dbReference>
<feature type="compositionally biased region" description="Basic and acidic residues" evidence="1">
    <location>
        <begin position="128"/>
        <end position="137"/>
    </location>
</feature>
<feature type="compositionally biased region" description="Polar residues" evidence="1">
    <location>
        <begin position="105"/>
        <end position="114"/>
    </location>
</feature>